<comment type="caution">
    <text evidence="8">The sequence shown here is derived from an EMBL/GenBank/DDBJ whole genome shotgun (WGS) entry which is preliminary data.</text>
</comment>
<dbReference type="PANTHER" id="PTHR11638:SF18">
    <property type="entry name" value="HEAT SHOCK PROTEIN 104"/>
    <property type="match status" value="1"/>
</dbReference>
<dbReference type="GO" id="GO:0005524">
    <property type="term" value="F:ATP binding"/>
    <property type="evidence" value="ECO:0007669"/>
    <property type="project" value="UniProtKB-KW"/>
</dbReference>
<evidence type="ECO:0000259" key="6">
    <source>
        <dbReference type="SMART" id="SM00382"/>
    </source>
</evidence>
<dbReference type="Pfam" id="PF00004">
    <property type="entry name" value="AAA"/>
    <property type="match status" value="1"/>
</dbReference>
<feature type="domain" description="AAA+ ATPase" evidence="6">
    <location>
        <begin position="361"/>
        <end position="503"/>
    </location>
</feature>
<reference evidence="8 9" key="1">
    <citation type="submission" date="2017-07" db="EMBL/GenBank/DDBJ databases">
        <title>Mechanisms for carbon and nitrogen cycling indicate functional differentiation within the Candidate Phyla Radiation.</title>
        <authorList>
            <person name="Danczak R.E."/>
            <person name="Johnston M.D."/>
            <person name="Kenah C."/>
            <person name="Slattery M."/>
            <person name="Wrighton K.C."/>
            <person name="Wilkins M.J."/>
        </authorList>
    </citation>
    <scope>NUCLEOTIDE SEQUENCE [LARGE SCALE GENOMIC DNA]</scope>
    <source>
        <strain evidence="8">Licking1014_85</strain>
    </source>
</reference>
<dbReference type="Pfam" id="PF10431">
    <property type="entry name" value="ClpB_D2-small"/>
    <property type="match status" value="1"/>
</dbReference>
<dbReference type="InterPro" id="IPR041546">
    <property type="entry name" value="ClpA/ClpB_AAA_lid"/>
</dbReference>
<gene>
    <name evidence="8" type="ORF">CEN91_118</name>
</gene>
<dbReference type="SMART" id="SM01086">
    <property type="entry name" value="ClpB_D2-small"/>
    <property type="match status" value="1"/>
</dbReference>
<dbReference type="GO" id="GO:0034605">
    <property type="term" value="P:cellular response to heat"/>
    <property type="evidence" value="ECO:0007669"/>
    <property type="project" value="TreeGrafter"/>
</dbReference>
<evidence type="ECO:0000313" key="9">
    <source>
        <dbReference type="Proteomes" id="UP000315589"/>
    </source>
</evidence>
<feature type="domain" description="Clp ATPase C-terminal" evidence="7">
    <location>
        <begin position="807"/>
        <end position="891"/>
    </location>
</feature>
<dbReference type="InterPro" id="IPR019489">
    <property type="entry name" value="Clp_ATPase_C"/>
</dbReference>
<dbReference type="InterPro" id="IPR003593">
    <property type="entry name" value="AAA+_ATPase"/>
</dbReference>
<dbReference type="Pfam" id="PF07724">
    <property type="entry name" value="AAA_2"/>
    <property type="match status" value="1"/>
</dbReference>
<dbReference type="Gene3D" id="1.10.8.60">
    <property type="match status" value="2"/>
</dbReference>
<dbReference type="GO" id="GO:0016887">
    <property type="term" value="F:ATP hydrolysis activity"/>
    <property type="evidence" value="ECO:0007669"/>
    <property type="project" value="InterPro"/>
</dbReference>
<dbReference type="Pfam" id="PF17871">
    <property type="entry name" value="AAA_lid_9"/>
    <property type="match status" value="1"/>
</dbReference>
<dbReference type="SUPFAM" id="SSF52540">
    <property type="entry name" value="P-loop containing nucleoside triphosphate hydrolases"/>
    <property type="match status" value="2"/>
</dbReference>
<dbReference type="GO" id="GO:0005737">
    <property type="term" value="C:cytoplasm"/>
    <property type="evidence" value="ECO:0007669"/>
    <property type="project" value="TreeGrafter"/>
</dbReference>
<dbReference type="SMART" id="SM00382">
    <property type="entry name" value="AAA"/>
    <property type="match status" value="2"/>
</dbReference>
<dbReference type="InterPro" id="IPR027417">
    <property type="entry name" value="P-loop_NTPase"/>
</dbReference>
<protein>
    <submittedName>
        <fullName evidence="8">Uncharacterized protein</fullName>
    </submittedName>
</protein>
<accession>A0A554LLM5</accession>
<organism evidence="8 9">
    <name type="scientific">Candidatus Berkelbacteria bacterium Licking1014_85</name>
    <dbReference type="NCBI Taxonomy" id="2017148"/>
    <lineage>
        <taxon>Bacteria</taxon>
        <taxon>Candidatus Berkelbacteria</taxon>
    </lineage>
</organism>
<dbReference type="Gene3D" id="3.40.50.300">
    <property type="entry name" value="P-loop containing nucleotide triphosphate hydrolases"/>
    <property type="match status" value="2"/>
</dbReference>
<keyword evidence="3" id="KW-0067">ATP-binding</keyword>
<name>A0A554LLM5_9BACT</name>
<dbReference type="InterPro" id="IPR001270">
    <property type="entry name" value="ClpA/B"/>
</dbReference>
<evidence type="ECO:0000256" key="1">
    <source>
        <dbReference type="ARBA" id="ARBA00022737"/>
    </source>
</evidence>
<evidence type="ECO:0000256" key="2">
    <source>
        <dbReference type="ARBA" id="ARBA00022741"/>
    </source>
</evidence>
<feature type="domain" description="AAA+ ATPase" evidence="6">
    <location>
        <begin position="636"/>
        <end position="778"/>
    </location>
</feature>
<keyword evidence="2" id="KW-0547">Nucleotide-binding</keyword>
<dbReference type="InterPro" id="IPR050130">
    <property type="entry name" value="ClpA_ClpB"/>
</dbReference>
<evidence type="ECO:0000259" key="7">
    <source>
        <dbReference type="SMART" id="SM01086"/>
    </source>
</evidence>
<dbReference type="PRINTS" id="PR00300">
    <property type="entry name" value="CLPPROTEASEA"/>
</dbReference>
<sequence>MPFLSWLYKDGVKTLVNVCVSVLLLTYDNFSISELLRTLFYPWRKDSVKPLHPTLQMLFQAWTLNLIARLIGFAVRISVIFVGIVIIFGEIIFALCSLLFALILPISLPLLYIVSILWLSDSTLFYAGILLVVIAFGITFFTIYTYISRGLKHPTLPYPLTHALAKLHAGEKIDLEPFMENEAKKIFLKSASLQDLKKHLLESSISSFIFARTGLNRGEIETAGFDSAREIEFLKTAGEFALKLKHQRIEVSDLILALAHFDHTFKQELESHDISYADMLTIIRWQTDFWKILHPKNQLVDPKNLRFTGGIGKNWASGYTPILDTISHDITQSVSNESFDFHHYAHKNTIDKLERILSRSGQKNAVLVGPEGVGKKTAVLGLARRIFLGKTLAVLAHKKMIELDLSSLLNSSQNPESAIISAFNEAVSAGNIVVYIDHLERLLADNNSSDLGSVNALGILAPYLKSGSIQIIGSSDPSSWQKIVNSQPAIADYFEKIEVSEPDVIEVISILLDIAPYIENSHKTFFTFSAIKSIYELADRYIANRSFPQKAIDLLDETATEAQKNNLKIITPQIASSIMSEKLKVNVGSVENNESQALLHLEDLIHERVINQDKAIKAIASALRRSRSGVGNPNKPIGSFMFLGPTGVGKTETAKALAATYFNDESRMIRLDMSEYQEIISIENIIGSSQTATGGRLTDAVKANPYSLILLDEIEKAHPSILNLFLQMLDEGWLTDALNQKVEFNNCIIIATSNAGSNFIRQEINRRGASLDMEKLGEDLTTYLQDRGIFKPKFVNRFDAVVSFRPLKIEELTQVVDLLLDEINQNLSAKNYSVALTDSAKKLLAAIGFDPKFGARALNRAMNEYVSDLVANAILSGKISHENPFEITDTMIREKMI</sequence>
<feature type="transmembrane region" description="Helical" evidence="5">
    <location>
        <begin position="124"/>
        <end position="147"/>
    </location>
</feature>
<evidence type="ECO:0000256" key="5">
    <source>
        <dbReference type="SAM" id="Phobius"/>
    </source>
</evidence>
<dbReference type="InterPro" id="IPR003959">
    <property type="entry name" value="ATPase_AAA_core"/>
</dbReference>
<proteinExistence type="predicted"/>
<dbReference type="CDD" id="cd19499">
    <property type="entry name" value="RecA-like_ClpB_Hsp104-like"/>
    <property type="match status" value="1"/>
</dbReference>
<dbReference type="PANTHER" id="PTHR11638">
    <property type="entry name" value="ATP-DEPENDENT CLP PROTEASE"/>
    <property type="match status" value="1"/>
</dbReference>
<keyword evidence="5" id="KW-0812">Transmembrane</keyword>
<evidence type="ECO:0000313" key="8">
    <source>
        <dbReference type="EMBL" id="TSC93777.1"/>
    </source>
</evidence>
<keyword evidence="1" id="KW-0677">Repeat</keyword>
<dbReference type="EMBL" id="VMGI01000010">
    <property type="protein sequence ID" value="TSC93777.1"/>
    <property type="molecule type" value="Genomic_DNA"/>
</dbReference>
<feature type="transmembrane region" description="Helical" evidence="5">
    <location>
        <begin position="95"/>
        <end position="118"/>
    </location>
</feature>
<feature type="transmembrane region" description="Helical" evidence="5">
    <location>
        <begin position="66"/>
        <end position="88"/>
    </location>
</feature>
<evidence type="ECO:0000256" key="4">
    <source>
        <dbReference type="ARBA" id="ARBA00023186"/>
    </source>
</evidence>
<keyword evidence="4" id="KW-0143">Chaperone</keyword>
<keyword evidence="5" id="KW-1133">Transmembrane helix</keyword>
<evidence type="ECO:0000256" key="3">
    <source>
        <dbReference type="ARBA" id="ARBA00022840"/>
    </source>
</evidence>
<dbReference type="AlphaFoldDB" id="A0A554LLM5"/>
<dbReference type="Proteomes" id="UP000315589">
    <property type="component" value="Unassembled WGS sequence"/>
</dbReference>
<keyword evidence="5" id="KW-0472">Membrane</keyword>